<name>A0AC61YUA9_BACIA</name>
<organism evidence="1 2">
    <name type="scientific">Bacillus safensis</name>
    <dbReference type="NCBI Taxonomy" id="561879"/>
    <lineage>
        <taxon>Bacteria</taxon>
        <taxon>Bacillati</taxon>
        <taxon>Bacillota</taxon>
        <taxon>Bacilli</taxon>
        <taxon>Bacillales</taxon>
        <taxon>Bacillaceae</taxon>
        <taxon>Bacillus</taxon>
    </lineage>
</organism>
<proteinExistence type="predicted"/>
<accession>A0AC61YUA9</accession>
<keyword evidence="1" id="KW-0503">Monooxygenase</keyword>
<dbReference type="EC" id="1.-.-.-" evidence="1"/>
<gene>
    <name evidence="1" type="ORF">P5627_09270</name>
</gene>
<protein>
    <submittedName>
        <fullName evidence="1">Antibiotic biosynthesis monooxygenase family protein</fullName>
        <ecNumber evidence="1">1.-.-.-</ecNumber>
    </submittedName>
</protein>
<dbReference type="EMBL" id="CP121752">
    <property type="protein sequence ID" value="WGD98930.1"/>
    <property type="molecule type" value="Genomic_DNA"/>
</dbReference>
<keyword evidence="1" id="KW-0560">Oxidoreductase</keyword>
<evidence type="ECO:0000313" key="2">
    <source>
        <dbReference type="Proteomes" id="UP001218488"/>
    </source>
</evidence>
<dbReference type="Proteomes" id="UP001218488">
    <property type="component" value="Chromosome"/>
</dbReference>
<reference evidence="1" key="1">
    <citation type="submission" date="2025-02" db="EMBL/GenBank/DDBJ databases">
        <title>Complete genome sequences of 52 Bacillus and Priestia strains isolated from West-African fermentations and 26 reference strains from the DSMZ collection.</title>
        <authorList>
            <person name="Wiedenbein E.S."/>
            <person name="Canoy T.S."/>
            <person name="Hui Y."/>
            <person name="Parkouda C."/>
            <person name="Dawende C."/>
            <person name="Ametefe E."/>
            <person name="Jespersen L."/>
            <person name="Nielsen D.S."/>
        </authorList>
    </citation>
    <scope>NUCLEOTIDE SEQUENCE</scope>
    <source>
        <strain evidence="1">PRO33</strain>
    </source>
</reference>
<evidence type="ECO:0000313" key="1">
    <source>
        <dbReference type="EMBL" id="WGD98930.1"/>
    </source>
</evidence>
<sequence>MLFTQTPAPPYYAVIFTSKRTNVEQKQYDAAAQKMEELAKDLDGFLGIESVRDEHGVGITVSYWDSLAAIKEWKAHTAHQRVQKKGKKDWYEFYTTRICKVEHAYTNKDSLLEQEENDPVK</sequence>